<proteinExistence type="predicted"/>
<dbReference type="Proteomes" id="UP000649617">
    <property type="component" value="Unassembled WGS sequence"/>
</dbReference>
<dbReference type="OrthoDB" id="423725at2759"/>
<protein>
    <submittedName>
        <fullName evidence="1">Uncharacterized protein</fullName>
    </submittedName>
</protein>
<comment type="caution">
    <text evidence="1">The sequence shown here is derived from an EMBL/GenBank/DDBJ whole genome shotgun (WGS) entry which is preliminary data.</text>
</comment>
<sequence>MLGRLLVAYCQLQQTAEAAGASERLRGALNQILRRRLAQKSQSLESLEDPIEAWAWAYLLLNGDKESSDLPAWLKASRMVLNAVDAATAEPGDRMWVNTMALLAFSRQLDAECVLSSEDPLAKEAVAETVGDILGLLRLDRTKLPTTTKGGVDPDLVQQHQLTLADAMRQVPAGDFRAWAISLVKLALVQAGAEEGDLAEAFREAMQSAAPGDLALGAITWAYAMYVAEWKLAASTASPPE</sequence>
<dbReference type="AlphaFoldDB" id="A0A812XDV6"/>
<keyword evidence="2" id="KW-1185">Reference proteome</keyword>
<evidence type="ECO:0000313" key="2">
    <source>
        <dbReference type="Proteomes" id="UP000649617"/>
    </source>
</evidence>
<organism evidence="1 2">
    <name type="scientific">Symbiodinium pilosum</name>
    <name type="common">Dinoflagellate</name>
    <dbReference type="NCBI Taxonomy" id="2952"/>
    <lineage>
        <taxon>Eukaryota</taxon>
        <taxon>Sar</taxon>
        <taxon>Alveolata</taxon>
        <taxon>Dinophyceae</taxon>
        <taxon>Suessiales</taxon>
        <taxon>Symbiodiniaceae</taxon>
        <taxon>Symbiodinium</taxon>
    </lineage>
</organism>
<evidence type="ECO:0000313" key="1">
    <source>
        <dbReference type="EMBL" id="CAE7723812.1"/>
    </source>
</evidence>
<name>A0A812XDV6_SYMPI</name>
<reference evidence="1" key="1">
    <citation type="submission" date="2021-02" db="EMBL/GenBank/DDBJ databases">
        <authorList>
            <person name="Dougan E. K."/>
            <person name="Rhodes N."/>
            <person name="Thang M."/>
            <person name="Chan C."/>
        </authorList>
    </citation>
    <scope>NUCLEOTIDE SEQUENCE</scope>
</reference>
<dbReference type="EMBL" id="CAJNIZ010045560">
    <property type="protein sequence ID" value="CAE7723812.1"/>
    <property type="molecule type" value="Genomic_DNA"/>
</dbReference>
<gene>
    <name evidence="1" type="ORF">SPIL2461_LOCUS20671</name>
</gene>
<accession>A0A812XDV6</accession>